<name>A0A7R9BBM3_9CRUS</name>
<feature type="chain" id="PRO_5036209987" description="Ig-like domain-containing protein" evidence="2">
    <location>
        <begin position="23"/>
        <end position="431"/>
    </location>
</feature>
<dbReference type="InterPro" id="IPR036179">
    <property type="entry name" value="Ig-like_dom_sf"/>
</dbReference>
<organism evidence="4">
    <name type="scientific">Notodromas monacha</name>
    <dbReference type="NCBI Taxonomy" id="399045"/>
    <lineage>
        <taxon>Eukaryota</taxon>
        <taxon>Metazoa</taxon>
        <taxon>Ecdysozoa</taxon>
        <taxon>Arthropoda</taxon>
        <taxon>Crustacea</taxon>
        <taxon>Oligostraca</taxon>
        <taxon>Ostracoda</taxon>
        <taxon>Podocopa</taxon>
        <taxon>Podocopida</taxon>
        <taxon>Cypridocopina</taxon>
        <taxon>Cypridoidea</taxon>
        <taxon>Cyprididae</taxon>
        <taxon>Notodromas</taxon>
    </lineage>
</organism>
<protein>
    <recommendedName>
        <fullName evidence="3">Ig-like domain-containing protein</fullName>
    </recommendedName>
</protein>
<dbReference type="InterPro" id="IPR007110">
    <property type="entry name" value="Ig-like_dom"/>
</dbReference>
<evidence type="ECO:0000256" key="2">
    <source>
        <dbReference type="SAM" id="SignalP"/>
    </source>
</evidence>
<dbReference type="EMBL" id="OA882038">
    <property type="protein sequence ID" value="CAD7272052.1"/>
    <property type="molecule type" value="Genomic_DNA"/>
</dbReference>
<feature type="region of interest" description="Disordered" evidence="1">
    <location>
        <begin position="373"/>
        <end position="431"/>
    </location>
</feature>
<gene>
    <name evidence="4" type="ORF">NMOB1V02_LOCUS4</name>
</gene>
<accession>A0A7R9BBM3</accession>
<dbReference type="InterPro" id="IPR013783">
    <property type="entry name" value="Ig-like_fold"/>
</dbReference>
<dbReference type="PROSITE" id="PS50835">
    <property type="entry name" value="IG_LIKE"/>
    <property type="match status" value="1"/>
</dbReference>
<dbReference type="SUPFAM" id="SSF48726">
    <property type="entry name" value="Immunoglobulin"/>
    <property type="match status" value="1"/>
</dbReference>
<feature type="compositionally biased region" description="Basic and acidic residues" evidence="1">
    <location>
        <begin position="414"/>
        <end position="431"/>
    </location>
</feature>
<evidence type="ECO:0000313" key="4">
    <source>
        <dbReference type="EMBL" id="CAD7272052.1"/>
    </source>
</evidence>
<evidence type="ECO:0000313" key="5">
    <source>
        <dbReference type="Proteomes" id="UP000678499"/>
    </source>
</evidence>
<keyword evidence="5" id="KW-1185">Reference proteome</keyword>
<proteinExistence type="predicted"/>
<dbReference type="Gene3D" id="2.60.40.10">
    <property type="entry name" value="Immunoglobulins"/>
    <property type="match status" value="1"/>
</dbReference>
<reference evidence="4" key="1">
    <citation type="submission" date="2020-11" db="EMBL/GenBank/DDBJ databases">
        <authorList>
            <person name="Tran Van P."/>
        </authorList>
    </citation>
    <scope>NUCLEOTIDE SEQUENCE</scope>
</reference>
<dbReference type="Proteomes" id="UP000678499">
    <property type="component" value="Unassembled WGS sequence"/>
</dbReference>
<evidence type="ECO:0000256" key="1">
    <source>
        <dbReference type="SAM" id="MobiDB-lite"/>
    </source>
</evidence>
<feature type="domain" description="Ig-like" evidence="3">
    <location>
        <begin position="168"/>
        <end position="251"/>
    </location>
</feature>
<dbReference type="SMART" id="SM00409">
    <property type="entry name" value="IG"/>
    <property type="match status" value="1"/>
</dbReference>
<sequence>MWSRVKWRVVALVVIRLSLCRAAQVNLSAKRVIDADQKFVSLLGFDYTPKTHSSFTAAFKCEQNAEIEVPSETCRILERNRNMIHDVPLEKNMFSNDEGDCEATITTENSQRSSNDSFCKFQQKCSEIVNDTECHNWNTSSLGALTYLGGTLHYRTAGWHTVDILADEGDMLNLTCSTYANASFINDTCKWEQYPPFVVSKVKDESHNFSATHILGKQCVLTIPAVSRKYVGTWTCVTNGSHGTTQKGSITLDVTCTFPIILSRRSRIDICVREDAFRDFKACLQEIREGTGSIEYQCYDDAITEAVNVSWVFSRLNALCNVLNRGSAKCNAFNEGDDASFGSQDSLRQFQQLVQLLHENDPRTQISPALIASTDGRVSSEAPRTVGITHAQPRSSSLSGAHRAPRRSLSTVAEADKETDTEADERDPKEQ</sequence>
<keyword evidence="2" id="KW-0732">Signal</keyword>
<feature type="signal peptide" evidence="2">
    <location>
        <begin position="1"/>
        <end position="22"/>
    </location>
</feature>
<dbReference type="EMBL" id="CAJPEX010000001">
    <property type="protein sequence ID" value="CAG0912204.1"/>
    <property type="molecule type" value="Genomic_DNA"/>
</dbReference>
<evidence type="ECO:0000259" key="3">
    <source>
        <dbReference type="PROSITE" id="PS50835"/>
    </source>
</evidence>
<dbReference type="InterPro" id="IPR003599">
    <property type="entry name" value="Ig_sub"/>
</dbReference>
<dbReference type="AlphaFoldDB" id="A0A7R9BBM3"/>